<dbReference type="Proteomes" id="UP001165083">
    <property type="component" value="Unassembled WGS sequence"/>
</dbReference>
<protein>
    <submittedName>
        <fullName evidence="1">Unnamed protein product</fullName>
    </submittedName>
</protein>
<evidence type="ECO:0000313" key="1">
    <source>
        <dbReference type="EMBL" id="GMF24993.1"/>
    </source>
</evidence>
<accession>A0A9W6U315</accession>
<organism evidence="1 2">
    <name type="scientific">Phytophthora lilii</name>
    <dbReference type="NCBI Taxonomy" id="2077276"/>
    <lineage>
        <taxon>Eukaryota</taxon>
        <taxon>Sar</taxon>
        <taxon>Stramenopiles</taxon>
        <taxon>Oomycota</taxon>
        <taxon>Peronosporomycetes</taxon>
        <taxon>Peronosporales</taxon>
        <taxon>Peronosporaceae</taxon>
        <taxon>Phytophthora</taxon>
    </lineage>
</organism>
<dbReference type="AlphaFoldDB" id="A0A9W6U315"/>
<evidence type="ECO:0000313" key="2">
    <source>
        <dbReference type="Proteomes" id="UP001165083"/>
    </source>
</evidence>
<comment type="caution">
    <text evidence="1">The sequence shown here is derived from an EMBL/GenBank/DDBJ whole genome shotgun (WGS) entry which is preliminary data.</text>
</comment>
<proteinExistence type="predicted"/>
<reference evidence="1" key="1">
    <citation type="submission" date="2023-04" db="EMBL/GenBank/DDBJ databases">
        <title>Phytophthora lilii NBRC 32176.</title>
        <authorList>
            <person name="Ichikawa N."/>
            <person name="Sato H."/>
            <person name="Tonouchi N."/>
        </authorList>
    </citation>
    <scope>NUCLEOTIDE SEQUENCE</scope>
    <source>
        <strain evidence="1">NBRC 32176</strain>
    </source>
</reference>
<gene>
    <name evidence="1" type="ORF">Plil01_001028400</name>
</gene>
<name>A0A9W6U315_9STRA</name>
<keyword evidence="2" id="KW-1185">Reference proteome</keyword>
<dbReference type="EMBL" id="BSXW01000538">
    <property type="protein sequence ID" value="GMF24993.1"/>
    <property type="molecule type" value="Genomic_DNA"/>
</dbReference>
<sequence length="240" mass="28062">MDELSTLAGKVAVKCQRSRQQKRISVTSSRFWSIVHAECSAVHERHKTVEELETQWEAMLPTMVQFFTLFTQYWAEFKPTCRDNSLCRETNASREDNGEPSGLRFKALTSRIRPAESTSTSRTENDEDVLPGRRVRRRLDSDELCLTSSMQNDIEFCSGCLGDSFGSDTDRPIHPKREEMSWSNKAKLKQAEVMERQWELDIMTRRKEELEMEAVEYLSLQREYILRRLRKQIAHQRSSS</sequence>